<dbReference type="Proteomes" id="UP000019140">
    <property type="component" value="Unassembled WGS sequence"/>
</dbReference>
<dbReference type="EMBL" id="AZHX01001177">
    <property type="protein sequence ID" value="ETX04625.1"/>
    <property type="molecule type" value="Genomic_DNA"/>
</dbReference>
<dbReference type="GO" id="GO:0016787">
    <property type="term" value="F:hydrolase activity"/>
    <property type="evidence" value="ECO:0007669"/>
    <property type="project" value="InterPro"/>
</dbReference>
<dbReference type="InterPro" id="IPR052350">
    <property type="entry name" value="Metallo-dep_Lactonases"/>
</dbReference>
<reference evidence="3 4" key="1">
    <citation type="journal article" date="2014" name="Nature">
        <title>An environmental bacterial taxon with a large and distinct metabolic repertoire.</title>
        <authorList>
            <person name="Wilson M.C."/>
            <person name="Mori T."/>
            <person name="Ruckert C."/>
            <person name="Uria A.R."/>
            <person name="Helf M.J."/>
            <person name="Takada K."/>
            <person name="Gernert C."/>
            <person name="Steffens U.A."/>
            <person name="Heycke N."/>
            <person name="Schmitt S."/>
            <person name="Rinke C."/>
            <person name="Helfrich E.J."/>
            <person name="Brachmann A.O."/>
            <person name="Gurgui C."/>
            <person name="Wakimoto T."/>
            <person name="Kracht M."/>
            <person name="Crusemann M."/>
            <person name="Hentschel U."/>
            <person name="Abe I."/>
            <person name="Matsunaga S."/>
            <person name="Kalinowski J."/>
            <person name="Takeyama H."/>
            <person name="Piel J."/>
        </authorList>
    </citation>
    <scope>NUCLEOTIDE SEQUENCE [LARGE SCALE GENOMIC DNA]</scope>
    <source>
        <strain evidence="4">TSY2</strain>
    </source>
</reference>
<comment type="caution">
    <text evidence="3">The sequence shown here is derived from an EMBL/GenBank/DDBJ whole genome shotgun (WGS) entry which is preliminary data.</text>
</comment>
<dbReference type="AlphaFoldDB" id="W4M353"/>
<keyword evidence="4" id="KW-1185">Reference proteome</keyword>
<dbReference type="PANTHER" id="PTHR43569:SF2">
    <property type="entry name" value="AMIDOHYDROLASE-RELATED DOMAIN-CONTAINING PROTEIN"/>
    <property type="match status" value="1"/>
</dbReference>
<accession>W4M353</accession>
<dbReference type="Pfam" id="PF04909">
    <property type="entry name" value="Amidohydro_2"/>
    <property type="match status" value="1"/>
</dbReference>
<dbReference type="Gene3D" id="3.20.20.140">
    <property type="entry name" value="Metal-dependent hydrolases"/>
    <property type="match status" value="1"/>
</dbReference>
<evidence type="ECO:0000313" key="4">
    <source>
        <dbReference type="Proteomes" id="UP000019140"/>
    </source>
</evidence>
<dbReference type="PANTHER" id="PTHR43569">
    <property type="entry name" value="AMIDOHYDROLASE"/>
    <property type="match status" value="1"/>
</dbReference>
<evidence type="ECO:0000313" key="3">
    <source>
        <dbReference type="EMBL" id="ETX04625.1"/>
    </source>
</evidence>
<evidence type="ECO:0000259" key="2">
    <source>
        <dbReference type="Pfam" id="PF04909"/>
    </source>
</evidence>
<dbReference type="InterPro" id="IPR032466">
    <property type="entry name" value="Metal_Hydrolase"/>
</dbReference>
<feature type="domain" description="Amidohydrolase-related" evidence="2">
    <location>
        <begin position="4"/>
        <end position="259"/>
    </location>
</feature>
<proteinExistence type="inferred from homology"/>
<evidence type="ECO:0000256" key="1">
    <source>
        <dbReference type="ARBA" id="ARBA00038310"/>
    </source>
</evidence>
<dbReference type="InterPro" id="IPR006680">
    <property type="entry name" value="Amidohydro-rel"/>
</dbReference>
<dbReference type="HOGENOM" id="CLU_044590_2_2_7"/>
<name>W4M353_9BACT</name>
<organism evidence="3 4">
    <name type="scientific">Candidatus Entotheonella gemina</name>
    <dbReference type="NCBI Taxonomy" id="1429439"/>
    <lineage>
        <taxon>Bacteria</taxon>
        <taxon>Pseudomonadati</taxon>
        <taxon>Nitrospinota/Tectimicrobiota group</taxon>
        <taxon>Candidatus Tectimicrobiota</taxon>
        <taxon>Candidatus Entotheonellia</taxon>
        <taxon>Candidatus Entotheonellales</taxon>
        <taxon>Candidatus Entotheonellaceae</taxon>
        <taxon>Candidatus Entotheonella</taxon>
    </lineage>
</organism>
<comment type="similarity">
    <text evidence="1">Belongs to the metallo-dependent hydrolases superfamily.</text>
</comment>
<gene>
    <name evidence="3" type="ORF">ETSY2_27775</name>
</gene>
<sequence length="272" mass="30696">MLIVDAQVHIWEQGLPGNPAHRQITRFSQDDLLQEMDEAGVDAAVIHPPGWDPNSNALAVEAARQHPNRLSILGNFPLDRPESRDLIDTWQQQPGMLGLRFTFLQPPQRTWPTDGTMDWLWPAAERAGIPVALAAAHFIPVVGQVAERYTGLKLIVDHLGRASGTKDATAFENLSELLALAKYPNVAIKATGAPSYSSEPYPYRNLHPYLRQIYDAFGPERMFWGTDITRMPCSWKQCITMFTEELPWLSDADREWIMGRALCTWLNWPLPA</sequence>
<dbReference type="SUPFAM" id="SSF51556">
    <property type="entry name" value="Metallo-dependent hydrolases"/>
    <property type="match status" value="1"/>
</dbReference>
<protein>
    <recommendedName>
        <fullName evidence="2">Amidohydrolase-related domain-containing protein</fullName>
    </recommendedName>
</protein>